<evidence type="ECO:0000313" key="15">
    <source>
        <dbReference type="Proteomes" id="UP000672038"/>
    </source>
</evidence>
<dbReference type="Gene3D" id="3.10.580.10">
    <property type="entry name" value="CBS-domain"/>
    <property type="match status" value="1"/>
</dbReference>
<feature type="domain" description="CBS" evidence="12">
    <location>
        <begin position="271"/>
        <end position="328"/>
    </location>
</feature>
<dbReference type="InterPro" id="IPR036318">
    <property type="entry name" value="FAD-bd_PCMH-like_sf"/>
</dbReference>
<accession>A0A975ILP2</accession>
<dbReference type="PANTHER" id="PTHR43099:SF2">
    <property type="entry name" value="UPF0053 PROTEIN YRKA"/>
    <property type="match status" value="1"/>
</dbReference>
<evidence type="ECO:0000256" key="8">
    <source>
        <dbReference type="ARBA" id="ARBA00023136"/>
    </source>
</evidence>
<dbReference type="Proteomes" id="UP000672038">
    <property type="component" value="Chromosome"/>
</dbReference>
<evidence type="ECO:0000256" key="4">
    <source>
        <dbReference type="ARBA" id="ARBA00022692"/>
    </source>
</evidence>
<dbReference type="EMBL" id="CP054393">
    <property type="protein sequence ID" value="QTX02617.1"/>
    <property type="molecule type" value="Genomic_DNA"/>
</dbReference>
<dbReference type="InterPro" id="IPR051676">
    <property type="entry name" value="UPF0053_domain"/>
</dbReference>
<feature type="domain" description="CBS" evidence="12">
    <location>
        <begin position="205"/>
        <end position="266"/>
    </location>
</feature>
<evidence type="ECO:0000256" key="10">
    <source>
        <dbReference type="PROSITE-ProRule" id="PRU01193"/>
    </source>
</evidence>
<dbReference type="AlphaFoldDB" id="A0A975ILP2"/>
<dbReference type="PROSITE" id="PS51371">
    <property type="entry name" value="CBS"/>
    <property type="match status" value="2"/>
</dbReference>
<reference evidence="14" key="1">
    <citation type="submission" date="2020-06" db="EMBL/GenBank/DDBJ databases">
        <title>Complete genome sequence of Candidatus Phytoplasma luffae NCHU2019.</title>
        <authorList>
            <person name="Cho S.-T."/>
            <person name="Tan C.-M."/>
            <person name="Li J.-R."/>
            <person name="Chien Y.-Y."/>
            <person name="Chiu Y.-C."/>
            <person name="Yang J.-Y."/>
            <person name="Kuo C.-H."/>
        </authorList>
    </citation>
    <scope>NUCLEOTIDE SEQUENCE</scope>
    <source>
        <strain evidence="14">NCHU2019</strain>
    </source>
</reference>
<evidence type="ECO:0000256" key="11">
    <source>
        <dbReference type="SAM" id="Phobius"/>
    </source>
</evidence>
<dbReference type="PANTHER" id="PTHR43099">
    <property type="entry name" value="UPF0053 PROTEIN YRKA"/>
    <property type="match status" value="1"/>
</dbReference>
<dbReference type="GO" id="GO:0005886">
    <property type="term" value="C:plasma membrane"/>
    <property type="evidence" value="ECO:0007669"/>
    <property type="project" value="UniProtKB-SubCell"/>
</dbReference>
<evidence type="ECO:0000256" key="9">
    <source>
        <dbReference type="PROSITE-ProRule" id="PRU00703"/>
    </source>
</evidence>
<dbReference type="SUPFAM" id="SSF56176">
    <property type="entry name" value="FAD-binding/transporter-associated domain-like"/>
    <property type="match status" value="1"/>
</dbReference>
<dbReference type="Gene3D" id="3.30.465.10">
    <property type="match status" value="1"/>
</dbReference>
<evidence type="ECO:0000256" key="1">
    <source>
        <dbReference type="ARBA" id="ARBA00004651"/>
    </source>
</evidence>
<gene>
    <name evidence="14" type="primary">tlyC</name>
    <name evidence="14" type="ORF">LFWB_0470</name>
</gene>
<evidence type="ECO:0000259" key="13">
    <source>
        <dbReference type="PROSITE" id="PS51846"/>
    </source>
</evidence>
<keyword evidence="6 10" id="KW-1133">Transmembrane helix</keyword>
<comment type="similarity">
    <text evidence="2">Belongs to the UPF0053 family.</text>
</comment>
<keyword evidence="5" id="KW-0677">Repeat</keyword>
<evidence type="ECO:0000313" key="14">
    <source>
        <dbReference type="EMBL" id="QTX02617.1"/>
    </source>
</evidence>
<protein>
    <submittedName>
        <fullName evidence="14">Hymolysin-related protein</fullName>
    </submittedName>
</protein>
<proteinExistence type="inferred from homology"/>
<keyword evidence="4 10" id="KW-0812">Transmembrane</keyword>
<evidence type="ECO:0000256" key="3">
    <source>
        <dbReference type="ARBA" id="ARBA00022475"/>
    </source>
</evidence>
<evidence type="ECO:0000259" key="12">
    <source>
        <dbReference type="PROSITE" id="PS51371"/>
    </source>
</evidence>
<dbReference type="CDD" id="cd04590">
    <property type="entry name" value="CBS_pair_CorC_HlyC_assoc"/>
    <property type="match status" value="1"/>
</dbReference>
<name>A0A975ILP2_LOWBP</name>
<dbReference type="InterPro" id="IPR002550">
    <property type="entry name" value="CNNM"/>
</dbReference>
<dbReference type="Pfam" id="PF00571">
    <property type="entry name" value="CBS"/>
    <property type="match status" value="2"/>
</dbReference>
<sequence length="423" mass="49438">METITIIFIIFILILLNAFLSFIEVSLISLNPNKIELRVKQGFKKDLKIKKIKEKPNLFLSVVQIIIHILTFSQGIIINNFQQKNDHYNHYYIEVSVVLCSLIFGELLPKRIALAFPLKIAYLFISLFNIICFFMQPFVWVLNKISDFILFILRIDTNVKGSNIEEEELRFLLNSSYKTGVINTSKKNMLQNVFDFDDTLVSDIMRHRKEIAAINSDITKEELIEFISHEKYTRFPVYEDNMDKIIGIVHVKDIFKGLLTNGNNKFNIKKFLRKPYYVLEFQHISELFKEMKIKQNHIAIVIDEYGGTSGIVTIEDVIEEILGDIQDEYDQQSKDITKISDKEYLIKGTTHLDEIENNLQIDLPLDNYDTLNGFILGKLKRMPEPNEKIQIIHNDWKFESEKYDGLVIKMVRVTKVPKLEPSL</sequence>
<organism evidence="14 15">
    <name type="scientific">Loofah witches'-broom phytoplasma</name>
    <dbReference type="NCBI Taxonomy" id="35773"/>
    <lineage>
        <taxon>Bacteria</taxon>
        <taxon>Bacillati</taxon>
        <taxon>Mycoplasmatota</taxon>
        <taxon>Mollicutes</taxon>
        <taxon>Acholeplasmatales</taxon>
        <taxon>Acholeplasmataceae</taxon>
        <taxon>Candidatus Phytoplasma</taxon>
        <taxon>16SrVIII (Loofah witches'-broom group)</taxon>
    </lineage>
</organism>
<feature type="transmembrane region" description="Helical" evidence="11">
    <location>
        <begin position="90"/>
        <end position="108"/>
    </location>
</feature>
<dbReference type="InterPro" id="IPR000644">
    <property type="entry name" value="CBS_dom"/>
</dbReference>
<dbReference type="KEGG" id="pluf:LFWB_0470"/>
<dbReference type="RefSeq" id="WP_210954719.1">
    <property type="nucleotide sequence ID" value="NZ_CP054393.1"/>
</dbReference>
<dbReference type="InterPro" id="IPR046342">
    <property type="entry name" value="CBS_dom_sf"/>
</dbReference>
<dbReference type="GO" id="GO:0050660">
    <property type="term" value="F:flavin adenine dinucleotide binding"/>
    <property type="evidence" value="ECO:0007669"/>
    <property type="project" value="InterPro"/>
</dbReference>
<keyword evidence="8 10" id="KW-0472">Membrane</keyword>
<dbReference type="InterPro" id="IPR016169">
    <property type="entry name" value="FAD-bd_PCMH_sub2"/>
</dbReference>
<dbReference type="SUPFAM" id="SSF54631">
    <property type="entry name" value="CBS-domain pair"/>
    <property type="match status" value="1"/>
</dbReference>
<dbReference type="InterPro" id="IPR005170">
    <property type="entry name" value="Transptr-assoc_dom"/>
</dbReference>
<evidence type="ECO:0000256" key="6">
    <source>
        <dbReference type="ARBA" id="ARBA00022989"/>
    </source>
</evidence>
<evidence type="ECO:0000256" key="2">
    <source>
        <dbReference type="ARBA" id="ARBA00006337"/>
    </source>
</evidence>
<dbReference type="FunFam" id="3.10.580.10:FF:000002">
    <property type="entry name" value="Magnesium/cobalt efflux protein CorC"/>
    <property type="match status" value="1"/>
</dbReference>
<dbReference type="Pfam" id="PF01595">
    <property type="entry name" value="CNNM"/>
    <property type="match status" value="1"/>
</dbReference>
<keyword evidence="3" id="KW-1003">Cell membrane</keyword>
<feature type="transmembrane region" description="Helical" evidence="11">
    <location>
        <begin position="6"/>
        <end position="30"/>
    </location>
</feature>
<comment type="subcellular location">
    <subcellularLocation>
        <location evidence="1">Cell membrane</location>
        <topology evidence="1">Multi-pass membrane protein</topology>
    </subcellularLocation>
</comment>
<dbReference type="PROSITE" id="PS51846">
    <property type="entry name" value="CNNM"/>
    <property type="match status" value="1"/>
</dbReference>
<feature type="transmembrane region" description="Helical" evidence="11">
    <location>
        <begin position="120"/>
        <end position="142"/>
    </location>
</feature>
<evidence type="ECO:0000256" key="5">
    <source>
        <dbReference type="ARBA" id="ARBA00022737"/>
    </source>
</evidence>
<evidence type="ECO:0000256" key="7">
    <source>
        <dbReference type="ARBA" id="ARBA00023122"/>
    </source>
</evidence>
<keyword evidence="15" id="KW-1185">Reference proteome</keyword>
<feature type="domain" description="CNNM transmembrane" evidence="13">
    <location>
        <begin position="1"/>
        <end position="186"/>
    </location>
</feature>
<dbReference type="SMART" id="SM01091">
    <property type="entry name" value="CorC_HlyC"/>
    <property type="match status" value="1"/>
</dbReference>
<keyword evidence="7 9" id="KW-0129">CBS domain</keyword>
<dbReference type="Pfam" id="PF03471">
    <property type="entry name" value="CorC_HlyC"/>
    <property type="match status" value="1"/>
</dbReference>
<feature type="transmembrane region" description="Helical" evidence="11">
    <location>
        <begin position="58"/>
        <end position="78"/>
    </location>
</feature>
<dbReference type="InterPro" id="IPR044751">
    <property type="entry name" value="Ion_transp-like_CBS"/>
</dbReference>